<comment type="catalytic activity">
    <reaction evidence="16">
        <text>L-threonyl-[protein] + ATP = O-phospho-L-threonyl-[protein] + ADP + H(+)</text>
        <dbReference type="Rhea" id="RHEA:46608"/>
        <dbReference type="Rhea" id="RHEA-COMP:11060"/>
        <dbReference type="Rhea" id="RHEA-COMP:11605"/>
        <dbReference type="ChEBI" id="CHEBI:15378"/>
        <dbReference type="ChEBI" id="CHEBI:30013"/>
        <dbReference type="ChEBI" id="CHEBI:30616"/>
        <dbReference type="ChEBI" id="CHEBI:61977"/>
        <dbReference type="ChEBI" id="CHEBI:456216"/>
        <dbReference type="EC" id="2.7.12.1"/>
    </reaction>
</comment>
<evidence type="ECO:0000256" key="17">
    <source>
        <dbReference type="ARBA" id="ARBA00051680"/>
    </source>
</evidence>
<evidence type="ECO:0000256" key="11">
    <source>
        <dbReference type="ARBA" id="ARBA00022840"/>
    </source>
</evidence>
<evidence type="ECO:0000256" key="4">
    <source>
        <dbReference type="ARBA" id="ARBA00013203"/>
    </source>
</evidence>
<evidence type="ECO:0000256" key="3">
    <source>
        <dbReference type="ARBA" id="ARBA00005843"/>
    </source>
</evidence>
<keyword evidence="14" id="KW-0464">Manganese</keyword>
<keyword evidence="5 20" id="KW-0723">Serine/threonine-protein kinase</keyword>
<dbReference type="InterPro" id="IPR000719">
    <property type="entry name" value="Prot_kinase_dom"/>
</dbReference>
<dbReference type="PROSITE" id="PS00109">
    <property type="entry name" value="PROTEIN_KINASE_TYR"/>
    <property type="match status" value="1"/>
</dbReference>
<dbReference type="Pfam" id="PF07714">
    <property type="entry name" value="PK_Tyr_Ser-Thr"/>
    <property type="match status" value="1"/>
</dbReference>
<dbReference type="GO" id="GO:0004674">
    <property type="term" value="F:protein serine/threonine kinase activity"/>
    <property type="evidence" value="ECO:0007669"/>
    <property type="project" value="UniProtKB-KW"/>
</dbReference>
<dbReference type="PROSITE" id="PS50011">
    <property type="entry name" value="PROTEIN_KINASE_DOM"/>
    <property type="match status" value="1"/>
</dbReference>
<dbReference type="InterPro" id="IPR011009">
    <property type="entry name" value="Kinase-like_dom_sf"/>
</dbReference>
<dbReference type="InterPro" id="IPR050940">
    <property type="entry name" value="Actin_reg-Ser/Thr_kinase"/>
</dbReference>
<dbReference type="Gene3D" id="3.30.200.20">
    <property type="entry name" value="Phosphorylase Kinase, domain 1"/>
    <property type="match status" value="1"/>
</dbReference>
<evidence type="ECO:0000256" key="5">
    <source>
        <dbReference type="ARBA" id="ARBA00022527"/>
    </source>
</evidence>
<comment type="catalytic activity">
    <reaction evidence="15">
        <text>L-seryl-[protein] + ATP = O-phospho-L-seryl-[protein] + ADP + H(+)</text>
        <dbReference type="Rhea" id="RHEA:17989"/>
        <dbReference type="Rhea" id="RHEA-COMP:9863"/>
        <dbReference type="Rhea" id="RHEA-COMP:11604"/>
        <dbReference type="ChEBI" id="CHEBI:15378"/>
        <dbReference type="ChEBI" id="CHEBI:29999"/>
        <dbReference type="ChEBI" id="CHEBI:30616"/>
        <dbReference type="ChEBI" id="CHEBI:83421"/>
        <dbReference type="ChEBI" id="CHEBI:456216"/>
        <dbReference type="EC" id="2.7.12.1"/>
    </reaction>
</comment>
<dbReference type="EMBL" id="GIIL01003227">
    <property type="protein sequence ID" value="NOV46953.1"/>
    <property type="molecule type" value="Transcribed_RNA"/>
</dbReference>
<feature type="region of interest" description="Disordered" evidence="18">
    <location>
        <begin position="547"/>
        <end position="566"/>
    </location>
</feature>
<keyword evidence="12" id="KW-0460">Magnesium</keyword>
<dbReference type="GO" id="GO:0005524">
    <property type="term" value="F:ATP binding"/>
    <property type="evidence" value="ECO:0007669"/>
    <property type="project" value="UniProtKB-KW"/>
</dbReference>
<reference evidence="20" key="1">
    <citation type="submission" date="2020-03" db="EMBL/GenBank/DDBJ databases">
        <title>Transcriptomic Profiling of the Digestive Tract of the Rat Flea, Xenopsylla cheopis, Following Blood Feeding and Infection with Yersinia pestis.</title>
        <authorList>
            <person name="Bland D.M."/>
            <person name="Martens C.A."/>
            <person name="Virtaneva K."/>
            <person name="Kanakabandi K."/>
            <person name="Long D."/>
            <person name="Rosenke R."/>
            <person name="Saturday G.A."/>
            <person name="Hoyt F.H."/>
            <person name="Bruno D.P."/>
            <person name="Ribeiro J.M.C."/>
            <person name="Hinnebusch J."/>
        </authorList>
    </citation>
    <scope>NUCLEOTIDE SEQUENCE</scope>
</reference>
<feature type="region of interest" description="Disordered" evidence="18">
    <location>
        <begin position="1"/>
        <end position="43"/>
    </location>
</feature>
<dbReference type="GO" id="GO:0004712">
    <property type="term" value="F:protein serine/threonine/tyrosine kinase activity"/>
    <property type="evidence" value="ECO:0007669"/>
    <property type="project" value="UniProtKB-EC"/>
</dbReference>
<dbReference type="AlphaFoldDB" id="A0A6M2DKU1"/>
<evidence type="ECO:0000256" key="8">
    <source>
        <dbReference type="ARBA" id="ARBA00022723"/>
    </source>
</evidence>
<keyword evidence="10 20" id="KW-0418">Kinase</keyword>
<dbReference type="PANTHER" id="PTHR46485:SF5">
    <property type="entry name" value="CENTER DIVIDER, ISOFORM A"/>
    <property type="match status" value="1"/>
</dbReference>
<dbReference type="FunFam" id="3.30.200.20:FF:000134">
    <property type="entry name" value="Dual specificity testis-specific protein kinase 2"/>
    <property type="match status" value="1"/>
</dbReference>
<evidence type="ECO:0000256" key="18">
    <source>
        <dbReference type="SAM" id="MobiDB-lite"/>
    </source>
</evidence>
<evidence type="ECO:0000256" key="2">
    <source>
        <dbReference type="ARBA" id="ARBA00001946"/>
    </source>
</evidence>
<evidence type="ECO:0000256" key="9">
    <source>
        <dbReference type="ARBA" id="ARBA00022741"/>
    </source>
</evidence>
<dbReference type="GO" id="GO:0004713">
    <property type="term" value="F:protein tyrosine kinase activity"/>
    <property type="evidence" value="ECO:0007669"/>
    <property type="project" value="UniProtKB-KW"/>
</dbReference>
<dbReference type="FunFam" id="1.10.510.10:FF:000202">
    <property type="entry name" value="Dual specificity testis-specific protein kinase 2"/>
    <property type="match status" value="1"/>
</dbReference>
<comment type="catalytic activity">
    <reaction evidence="17">
        <text>L-tyrosyl-[protein] + ATP = O-phospho-L-tyrosyl-[protein] + ADP + H(+)</text>
        <dbReference type="Rhea" id="RHEA:10596"/>
        <dbReference type="Rhea" id="RHEA-COMP:10136"/>
        <dbReference type="Rhea" id="RHEA-COMP:20101"/>
        <dbReference type="ChEBI" id="CHEBI:15378"/>
        <dbReference type="ChEBI" id="CHEBI:30616"/>
        <dbReference type="ChEBI" id="CHEBI:46858"/>
        <dbReference type="ChEBI" id="CHEBI:61978"/>
        <dbReference type="ChEBI" id="CHEBI:456216"/>
        <dbReference type="EC" id="2.7.12.1"/>
    </reaction>
</comment>
<organism evidence="20">
    <name type="scientific">Xenopsylla cheopis</name>
    <name type="common">Oriental rat flea</name>
    <name type="synonym">Pulex cheopis</name>
    <dbReference type="NCBI Taxonomy" id="163159"/>
    <lineage>
        <taxon>Eukaryota</taxon>
        <taxon>Metazoa</taxon>
        <taxon>Ecdysozoa</taxon>
        <taxon>Arthropoda</taxon>
        <taxon>Hexapoda</taxon>
        <taxon>Insecta</taxon>
        <taxon>Pterygota</taxon>
        <taxon>Neoptera</taxon>
        <taxon>Endopterygota</taxon>
        <taxon>Siphonaptera</taxon>
        <taxon>Pulicidae</taxon>
        <taxon>Xenopsyllinae</taxon>
        <taxon>Xenopsylla</taxon>
    </lineage>
</organism>
<evidence type="ECO:0000256" key="10">
    <source>
        <dbReference type="ARBA" id="ARBA00022777"/>
    </source>
</evidence>
<evidence type="ECO:0000256" key="6">
    <source>
        <dbReference type="ARBA" id="ARBA00022553"/>
    </source>
</evidence>
<keyword evidence="7" id="KW-0808">Transferase</keyword>
<comment type="cofactor">
    <cofactor evidence="2">
        <name>Mg(2+)</name>
        <dbReference type="ChEBI" id="CHEBI:18420"/>
    </cofactor>
</comment>
<dbReference type="InterPro" id="IPR001245">
    <property type="entry name" value="Ser-Thr/Tyr_kinase_cat_dom"/>
</dbReference>
<evidence type="ECO:0000256" key="1">
    <source>
        <dbReference type="ARBA" id="ARBA00001936"/>
    </source>
</evidence>
<keyword evidence="9" id="KW-0547">Nucleotide-binding</keyword>
<comment type="cofactor">
    <cofactor evidence="1">
        <name>Mn(2+)</name>
        <dbReference type="ChEBI" id="CHEBI:29035"/>
    </cofactor>
</comment>
<keyword evidence="8" id="KW-0479">Metal-binding</keyword>
<evidence type="ECO:0000256" key="13">
    <source>
        <dbReference type="ARBA" id="ARBA00023137"/>
    </source>
</evidence>
<dbReference type="EC" id="2.7.12.1" evidence="4"/>
<dbReference type="GO" id="GO:0005634">
    <property type="term" value="C:nucleus"/>
    <property type="evidence" value="ECO:0007669"/>
    <property type="project" value="TreeGrafter"/>
</dbReference>
<accession>A0A6M2DKU1</accession>
<evidence type="ECO:0000313" key="20">
    <source>
        <dbReference type="EMBL" id="NOV46953.1"/>
    </source>
</evidence>
<evidence type="ECO:0000256" key="14">
    <source>
        <dbReference type="ARBA" id="ARBA00023211"/>
    </source>
</evidence>
<keyword evidence="6" id="KW-0597">Phosphoprotein</keyword>
<evidence type="ECO:0000256" key="15">
    <source>
        <dbReference type="ARBA" id="ARBA00049003"/>
    </source>
</evidence>
<feature type="domain" description="Protein kinase" evidence="19">
    <location>
        <begin position="63"/>
        <end position="334"/>
    </location>
</feature>
<dbReference type="PANTHER" id="PTHR46485">
    <property type="entry name" value="LIM DOMAIN KINASE 1"/>
    <property type="match status" value="1"/>
</dbReference>
<keyword evidence="11" id="KW-0067">ATP-binding</keyword>
<evidence type="ECO:0000259" key="19">
    <source>
        <dbReference type="PROSITE" id="PS50011"/>
    </source>
</evidence>
<dbReference type="InterPro" id="IPR008266">
    <property type="entry name" value="Tyr_kinase_AS"/>
</dbReference>
<evidence type="ECO:0000256" key="16">
    <source>
        <dbReference type="ARBA" id="ARBA00049308"/>
    </source>
</evidence>
<evidence type="ECO:0000256" key="7">
    <source>
        <dbReference type="ARBA" id="ARBA00022679"/>
    </source>
</evidence>
<dbReference type="Gene3D" id="1.10.510.10">
    <property type="entry name" value="Transferase(Phosphotransferase) domain 1"/>
    <property type="match status" value="1"/>
</dbReference>
<sequence length="940" mass="105542">MSVQCDNKMGSPTFSRKKDPYCVSDNGPEDRGPGPPTPSDKMVTGASCKALRTAVSTLYPIDDFIQEKIAFGFFSDVFKVTHRTTGEVMVLKMNQMRSNRPNMLREVQLMNKLSHPNILRFMGVCVHEGQLHALTEYINGGSLEQLILCKTEYLSLITKVSLAKDISMGMQYLHTKGVFHRDLTSKNVLIRREITKMTAVVGDFGLAAKIPRNRSEFRLTTVGSPYWMSPECLKGEWYDESSDVFSYGIVLCELIARIEADPDIMPRTNSFGLDYFAFIDLCPLEDISPVFLRLAFNCCVFKPCNRPTFFEIVAKLTAIWEDLRNSANNSHKSLYESKYKNDTVNKLTNNDISIFPKNDLFTCKDIKLSIDAKLDVYHKRNSVDVPTLITNAVSETNKIILNGSSKHCTDKKYQHRRSMSADVGGVLFPAHTAPSEKARCHLLQRFPPQSEASLAKFETNSMFLALKKVAEIMCLKDPQYKPCSVKNKLNPFTALQFSGVKKIIGGVNNSYTSGAGDLFSSCFELPSPLFNDAYSLKDVLKESISRSSSVTTKPSSLPGTPAASKKVSNINVEKTPIQYKENNVLTNADETNETVNAEDDINLQKNGTLKKVNSLYSHPLFKMWKESIEPKSNNHSQDDICESELLMNVNSQSDNKQNLTRRGSTESGFFSCFYDDLCLPQKHCICCCDAIIDSDKTKTDIEIDGCYLSDPKLSSQLCSYCNFHVSSTTTDVTSISSPLEDFNRRTQLDSQCIDIGLLNRLSLDSEINNLMQQRSVLANQLLYCNKRSSSIYTDSSEDISSLAGSDSLLCDERMNYSGFNGRSRSAQISKIVEYFERKGANFRHTSMDSSKFRVPSDDVYNANSINPSQHISKKDLEKRFGFDCNKKAEYDEFCLGLESSTSNPGSSQQRLVICKGAVKSKLSLFDKRWFDFNLLGEVYT</sequence>
<keyword evidence="13" id="KW-0829">Tyrosine-protein kinase</keyword>
<comment type="similarity">
    <text evidence="3">Belongs to the protein kinase superfamily. TKL Ser/Thr protein kinase family.</text>
</comment>
<feature type="compositionally biased region" description="Polar residues" evidence="18">
    <location>
        <begin position="1"/>
        <end position="14"/>
    </location>
</feature>
<protein>
    <recommendedName>
        <fullName evidence="4">dual-specificity kinase</fullName>
        <ecNumber evidence="4">2.7.12.1</ecNumber>
    </recommendedName>
</protein>
<dbReference type="SUPFAM" id="SSF56112">
    <property type="entry name" value="Protein kinase-like (PK-like)"/>
    <property type="match status" value="1"/>
</dbReference>
<proteinExistence type="inferred from homology"/>
<dbReference type="GO" id="GO:0046872">
    <property type="term" value="F:metal ion binding"/>
    <property type="evidence" value="ECO:0007669"/>
    <property type="project" value="UniProtKB-KW"/>
</dbReference>
<dbReference type="GO" id="GO:0005737">
    <property type="term" value="C:cytoplasm"/>
    <property type="evidence" value="ECO:0007669"/>
    <property type="project" value="TreeGrafter"/>
</dbReference>
<evidence type="ECO:0000256" key="12">
    <source>
        <dbReference type="ARBA" id="ARBA00022842"/>
    </source>
</evidence>
<dbReference type="GO" id="GO:0030036">
    <property type="term" value="P:actin cytoskeleton organization"/>
    <property type="evidence" value="ECO:0007669"/>
    <property type="project" value="TreeGrafter"/>
</dbReference>
<feature type="compositionally biased region" description="Low complexity" evidence="18">
    <location>
        <begin position="547"/>
        <end position="556"/>
    </location>
</feature>
<name>A0A6M2DKU1_XENCH</name>